<dbReference type="OrthoDB" id="2117718at2759"/>
<dbReference type="EMBL" id="ML742219">
    <property type="protein sequence ID" value="KAE8147207.1"/>
    <property type="molecule type" value="Genomic_DNA"/>
</dbReference>
<name>A0A5N6TLI1_ASPAV</name>
<evidence type="ECO:0000313" key="2">
    <source>
        <dbReference type="Proteomes" id="UP000325780"/>
    </source>
</evidence>
<proteinExistence type="predicted"/>
<organism evidence="1 2">
    <name type="scientific">Aspergillus avenaceus</name>
    <dbReference type="NCBI Taxonomy" id="36643"/>
    <lineage>
        <taxon>Eukaryota</taxon>
        <taxon>Fungi</taxon>
        <taxon>Dikarya</taxon>
        <taxon>Ascomycota</taxon>
        <taxon>Pezizomycotina</taxon>
        <taxon>Eurotiomycetes</taxon>
        <taxon>Eurotiomycetidae</taxon>
        <taxon>Eurotiales</taxon>
        <taxon>Aspergillaceae</taxon>
        <taxon>Aspergillus</taxon>
        <taxon>Aspergillus subgen. Circumdati</taxon>
    </lineage>
</organism>
<keyword evidence="2" id="KW-1185">Reference proteome</keyword>
<gene>
    <name evidence="1" type="ORF">BDV25DRAFT_142964</name>
</gene>
<protein>
    <submittedName>
        <fullName evidence="1">Uncharacterized protein</fullName>
    </submittedName>
</protein>
<dbReference type="AlphaFoldDB" id="A0A5N6TLI1"/>
<sequence length="399" mass="45185">MPLHPIDAEILQWVQRAAEEKLIPDFHVHKGIWRPDFLVESSSEHGGIRNERFMLCEINARFPFELLPTSVYAHKALRGICADHMGYIPAADPDTIVDEVFTLFDPRTPIHVLIGGIDTLSVELFIHLAEQRTGIKPRVTRLTDLRLVKDNQSRTGFSLYCLKNPRPCPTVQSVESFCDGNILEKIEQVALQCTQTELRSLPRDILRHIACHSVNDLRSIFLVHDKRLLGIILQELQDLVHKHQVLTLEQVDMLERGIAPTLIPSSPELEQLISHNRDDSIEIKDDFIVKPAGKGDSEGITRGRDMSVDEWNSVVMSMQKPRENPHDTQYIIQRLIHQPVFDLPLNEKQEICRTHLVGTYHAVNGRFAGLGVWRSGSGRLQTSGSGDVWLASITTPLLN</sequence>
<dbReference type="Proteomes" id="UP000325780">
    <property type="component" value="Unassembled WGS sequence"/>
</dbReference>
<reference evidence="1 2" key="1">
    <citation type="submission" date="2019-04" db="EMBL/GenBank/DDBJ databases">
        <title>Friends and foes A comparative genomics study of 23 Aspergillus species from section Flavi.</title>
        <authorList>
            <consortium name="DOE Joint Genome Institute"/>
            <person name="Kjaerbolling I."/>
            <person name="Vesth T."/>
            <person name="Frisvad J.C."/>
            <person name="Nybo J.L."/>
            <person name="Theobald S."/>
            <person name="Kildgaard S."/>
            <person name="Isbrandt T."/>
            <person name="Kuo A."/>
            <person name="Sato A."/>
            <person name="Lyhne E.K."/>
            <person name="Kogle M.E."/>
            <person name="Wiebenga A."/>
            <person name="Kun R.S."/>
            <person name="Lubbers R.J."/>
            <person name="Makela M.R."/>
            <person name="Barry K."/>
            <person name="Chovatia M."/>
            <person name="Clum A."/>
            <person name="Daum C."/>
            <person name="Haridas S."/>
            <person name="He G."/>
            <person name="LaButti K."/>
            <person name="Lipzen A."/>
            <person name="Mondo S."/>
            <person name="Riley R."/>
            <person name="Salamov A."/>
            <person name="Simmons B.A."/>
            <person name="Magnuson J.K."/>
            <person name="Henrissat B."/>
            <person name="Mortensen U.H."/>
            <person name="Larsen T.O."/>
            <person name="Devries R.P."/>
            <person name="Grigoriev I.V."/>
            <person name="Machida M."/>
            <person name="Baker S.E."/>
            <person name="Andersen M.R."/>
        </authorList>
    </citation>
    <scope>NUCLEOTIDE SEQUENCE [LARGE SCALE GENOMIC DNA]</scope>
    <source>
        <strain evidence="1 2">IBT 18842</strain>
    </source>
</reference>
<evidence type="ECO:0000313" key="1">
    <source>
        <dbReference type="EMBL" id="KAE8147207.1"/>
    </source>
</evidence>
<accession>A0A5N6TLI1</accession>
<dbReference type="SUPFAM" id="SSF56059">
    <property type="entry name" value="Glutathione synthetase ATP-binding domain-like"/>
    <property type="match status" value="1"/>
</dbReference>